<dbReference type="SUPFAM" id="SSF55729">
    <property type="entry name" value="Acyl-CoA N-acyltransferases (Nat)"/>
    <property type="match status" value="1"/>
</dbReference>
<dbReference type="InterPro" id="IPR039840">
    <property type="entry name" value="NAA80"/>
</dbReference>
<gene>
    <name evidence="2" type="ORF">QE152_g26679</name>
</gene>
<evidence type="ECO:0000313" key="3">
    <source>
        <dbReference type="Proteomes" id="UP001458880"/>
    </source>
</evidence>
<feature type="domain" description="N-acetyltransferase" evidence="1">
    <location>
        <begin position="26"/>
        <end position="172"/>
    </location>
</feature>
<proteinExistence type="predicted"/>
<comment type="caution">
    <text evidence="2">The sequence shown here is derived from an EMBL/GenBank/DDBJ whole genome shotgun (WGS) entry which is preliminary data.</text>
</comment>
<dbReference type="GO" id="GO:0005737">
    <property type="term" value="C:cytoplasm"/>
    <property type="evidence" value="ECO:0007669"/>
    <property type="project" value="TreeGrafter"/>
</dbReference>
<dbReference type="GO" id="GO:0008080">
    <property type="term" value="F:N-acetyltransferase activity"/>
    <property type="evidence" value="ECO:0007669"/>
    <property type="project" value="InterPro"/>
</dbReference>
<dbReference type="InterPro" id="IPR016181">
    <property type="entry name" value="Acyl_CoA_acyltransferase"/>
</dbReference>
<dbReference type="Proteomes" id="UP001458880">
    <property type="component" value="Unassembled WGS sequence"/>
</dbReference>
<evidence type="ECO:0000259" key="1">
    <source>
        <dbReference type="PROSITE" id="PS51186"/>
    </source>
</evidence>
<evidence type="ECO:0000313" key="2">
    <source>
        <dbReference type="EMBL" id="KAK9709329.1"/>
    </source>
</evidence>
<dbReference type="Pfam" id="PF00583">
    <property type="entry name" value="Acetyltransf_1"/>
    <property type="match status" value="1"/>
</dbReference>
<dbReference type="PANTHER" id="PTHR13538">
    <property type="entry name" value="N-ACETYLTRANSFERASE 6"/>
    <property type="match status" value="1"/>
</dbReference>
<protein>
    <submittedName>
        <fullName evidence="2">Acetyltransferase (GNAT) family</fullName>
    </submittedName>
</protein>
<dbReference type="GO" id="GO:1905502">
    <property type="term" value="F:acetyl-CoA binding"/>
    <property type="evidence" value="ECO:0007669"/>
    <property type="project" value="TreeGrafter"/>
</dbReference>
<dbReference type="AlphaFoldDB" id="A0AAW1JW38"/>
<organism evidence="2 3">
    <name type="scientific">Popillia japonica</name>
    <name type="common">Japanese beetle</name>
    <dbReference type="NCBI Taxonomy" id="7064"/>
    <lineage>
        <taxon>Eukaryota</taxon>
        <taxon>Metazoa</taxon>
        <taxon>Ecdysozoa</taxon>
        <taxon>Arthropoda</taxon>
        <taxon>Hexapoda</taxon>
        <taxon>Insecta</taxon>
        <taxon>Pterygota</taxon>
        <taxon>Neoptera</taxon>
        <taxon>Endopterygota</taxon>
        <taxon>Coleoptera</taxon>
        <taxon>Polyphaga</taxon>
        <taxon>Scarabaeiformia</taxon>
        <taxon>Scarabaeidae</taxon>
        <taxon>Rutelinae</taxon>
        <taxon>Popillia</taxon>
    </lineage>
</organism>
<name>A0AAW1JW38_POPJA</name>
<dbReference type="PANTHER" id="PTHR13538:SF4">
    <property type="entry name" value="N-ALPHA-ACETYLTRANSFERASE 80"/>
    <property type="match status" value="1"/>
</dbReference>
<reference evidence="2 3" key="1">
    <citation type="journal article" date="2024" name="BMC Genomics">
        <title>De novo assembly and annotation of Popillia japonica's genome with initial clues to its potential as an invasive pest.</title>
        <authorList>
            <person name="Cucini C."/>
            <person name="Boschi S."/>
            <person name="Funari R."/>
            <person name="Cardaioli E."/>
            <person name="Iannotti N."/>
            <person name="Marturano G."/>
            <person name="Paoli F."/>
            <person name="Bruttini M."/>
            <person name="Carapelli A."/>
            <person name="Frati F."/>
            <person name="Nardi F."/>
        </authorList>
    </citation>
    <scope>NUCLEOTIDE SEQUENCE [LARGE SCALE GENOMIC DNA]</scope>
    <source>
        <strain evidence="2">DMR45628</strain>
    </source>
</reference>
<dbReference type="PROSITE" id="PS51186">
    <property type="entry name" value="GNAT"/>
    <property type="match status" value="1"/>
</dbReference>
<sequence>MIGIVSISCIGLTHSLNKRCVKSMDLPVVPLHRHPQYMMECCRLINSEWPRSETARLRSLECSADTLPTCLILLKDNKVIGHCKLSLIPAIPDGCFIESVVIEKGLRCQGYGKYLMEKVEQYCQEFLNLRIIYLSTKGQELFYMKIGYSICEPVSIYGSYIPRNQILNKNISNDVQIIPKNLNSKVYMCKTL</sequence>
<dbReference type="CDD" id="cd04301">
    <property type="entry name" value="NAT_SF"/>
    <property type="match status" value="1"/>
</dbReference>
<dbReference type="EMBL" id="JASPKY010000311">
    <property type="protein sequence ID" value="KAK9709329.1"/>
    <property type="molecule type" value="Genomic_DNA"/>
</dbReference>
<accession>A0AAW1JW38</accession>
<dbReference type="FunFam" id="3.40.630.30:FF:000076">
    <property type="entry name" value="Blast:N-acetyltransferase 6"/>
    <property type="match status" value="1"/>
</dbReference>
<dbReference type="InterPro" id="IPR000182">
    <property type="entry name" value="GNAT_dom"/>
</dbReference>
<keyword evidence="3" id="KW-1185">Reference proteome</keyword>
<dbReference type="Gene3D" id="3.40.630.30">
    <property type="match status" value="1"/>
</dbReference>